<name>A0A3N9WY56_9ACTN</name>
<dbReference type="GO" id="GO:0005737">
    <property type="term" value="C:cytoplasm"/>
    <property type="evidence" value="ECO:0007669"/>
    <property type="project" value="TreeGrafter"/>
</dbReference>
<dbReference type="PANTHER" id="PTHR45527">
    <property type="entry name" value="NONRIBOSOMAL PEPTIDE SYNTHETASE"/>
    <property type="match status" value="1"/>
</dbReference>
<dbReference type="OrthoDB" id="5194982at2"/>
<dbReference type="Gene3D" id="3.30.559.10">
    <property type="entry name" value="Chloramphenicol acetyltransferase-like domain"/>
    <property type="match status" value="1"/>
</dbReference>
<dbReference type="Gene3D" id="3.30.559.30">
    <property type="entry name" value="Nonribosomal peptide synthetase, condensation domain"/>
    <property type="match status" value="1"/>
</dbReference>
<dbReference type="InterPro" id="IPR023213">
    <property type="entry name" value="CAT-like_dom_sf"/>
</dbReference>
<gene>
    <name evidence="2" type="ORF">DLJ59_07170</name>
</gene>
<dbReference type="SUPFAM" id="SSF56801">
    <property type="entry name" value="Acetyl-CoA synthetase-like"/>
    <property type="match status" value="1"/>
</dbReference>
<protein>
    <recommendedName>
        <fullName evidence="1">Condensation domain-containing protein</fullName>
    </recommendedName>
</protein>
<dbReference type="GO" id="GO:0003824">
    <property type="term" value="F:catalytic activity"/>
    <property type="evidence" value="ECO:0007669"/>
    <property type="project" value="InterPro"/>
</dbReference>
<keyword evidence="3" id="KW-1185">Reference proteome</keyword>
<feature type="domain" description="Condensation" evidence="1">
    <location>
        <begin position="2"/>
        <end position="434"/>
    </location>
</feature>
<dbReference type="Pfam" id="PF00668">
    <property type="entry name" value="Condensation"/>
    <property type="match status" value="1"/>
</dbReference>
<accession>A0A3N9WY56</accession>
<sequence length="622" mass="66506">MDKAPLTWAQKMHWYLYHSTLPGGRWRNNVLTYWAVPAGVGVSDCVEALHRLVQEHQALRARYPADVVTGPVQVVEPDFRPPVALCDVSGAADERSAVEAFVGQVLRQEFDLAAAPPVSAVLVTDGEQVRWLALVVHHISTDGASRQVLAASFGRHLAAVRRGVPAPLPRLGGPLSDAALQQSAAGLRQSAASLRRWTTVAAAMPATTLPVEPASVAGPLPTEALLATPGAAACERVAKRSGVPVSAVFLGAYAAIVGRFLGMARVPVNVYSSNRFSPEKVNVVGCLYQTLPLVVEQKGGERLRDFLQRAQGGLLDSYRFGHHDYDTFTDTRVRQQFSWGRNVSVMPSFNFSPVGAAGDTSGAIVPTDWSVRAIEHDLGDPFELVVQVVGADVRYAVRFDAALIESGTATALVSAMHRFLTIAAEHPDSSVDELLDLADVPVSERDAGWIERDGSWVHRDGIVAAARRHPAVSDAAVLVEPSGALTLHVTAAAGLTAHGLRCHLTELLTELPGTVVPDAFVLRPAPPTDGREPDDRTPETLRWAVFESALRRARPGSSWTASSPYLPQGGRTADLWRVLAELTAEGLVGLTYTDFLGFRPLGDLAEAVVALHSGDPVVVHAG</sequence>
<evidence type="ECO:0000313" key="2">
    <source>
        <dbReference type="EMBL" id="RQX05620.1"/>
    </source>
</evidence>
<organism evidence="2 3">
    <name type="scientific">Micromonospora inaquosa</name>
    <dbReference type="NCBI Taxonomy" id="2203716"/>
    <lineage>
        <taxon>Bacteria</taxon>
        <taxon>Bacillati</taxon>
        <taxon>Actinomycetota</taxon>
        <taxon>Actinomycetes</taxon>
        <taxon>Micromonosporales</taxon>
        <taxon>Micromonosporaceae</taxon>
        <taxon>Micromonospora</taxon>
    </lineage>
</organism>
<evidence type="ECO:0000313" key="3">
    <source>
        <dbReference type="Proteomes" id="UP000282312"/>
    </source>
</evidence>
<dbReference type="AlphaFoldDB" id="A0A3N9WY56"/>
<dbReference type="Proteomes" id="UP000282312">
    <property type="component" value="Unassembled WGS sequence"/>
</dbReference>
<dbReference type="GO" id="GO:0043041">
    <property type="term" value="P:amino acid activation for nonribosomal peptide biosynthetic process"/>
    <property type="evidence" value="ECO:0007669"/>
    <property type="project" value="TreeGrafter"/>
</dbReference>
<reference evidence="2 3" key="1">
    <citation type="submission" date="2018-05" db="EMBL/GenBank/DDBJ databases">
        <title>Micromonospora from Atacama Desert.</title>
        <authorList>
            <person name="Carro L."/>
            <person name="Goodfellow M."/>
            <person name="Klenk H.-P."/>
        </authorList>
    </citation>
    <scope>NUCLEOTIDE SEQUENCE [LARGE SCALE GENOMIC DNA]</scope>
    <source>
        <strain evidence="2 3">LB39</strain>
    </source>
</reference>
<dbReference type="InterPro" id="IPR001242">
    <property type="entry name" value="Condensation_dom"/>
</dbReference>
<evidence type="ECO:0000259" key="1">
    <source>
        <dbReference type="Pfam" id="PF00668"/>
    </source>
</evidence>
<dbReference type="EMBL" id="QGSZ01000153">
    <property type="protein sequence ID" value="RQX05620.1"/>
    <property type="molecule type" value="Genomic_DNA"/>
</dbReference>
<proteinExistence type="predicted"/>
<dbReference type="SUPFAM" id="SSF52777">
    <property type="entry name" value="CoA-dependent acyltransferases"/>
    <property type="match status" value="2"/>
</dbReference>
<dbReference type="GO" id="GO:0044550">
    <property type="term" value="P:secondary metabolite biosynthetic process"/>
    <property type="evidence" value="ECO:0007669"/>
    <property type="project" value="TreeGrafter"/>
</dbReference>
<dbReference type="GO" id="GO:0008610">
    <property type="term" value="P:lipid biosynthetic process"/>
    <property type="evidence" value="ECO:0007669"/>
    <property type="project" value="UniProtKB-ARBA"/>
</dbReference>
<dbReference type="PANTHER" id="PTHR45527:SF1">
    <property type="entry name" value="FATTY ACID SYNTHASE"/>
    <property type="match status" value="1"/>
</dbReference>
<dbReference type="GO" id="GO:0031177">
    <property type="term" value="F:phosphopantetheine binding"/>
    <property type="evidence" value="ECO:0007669"/>
    <property type="project" value="TreeGrafter"/>
</dbReference>
<dbReference type="RefSeq" id="WP_124771708.1">
    <property type="nucleotide sequence ID" value="NZ_JBEZFR010000010.1"/>
</dbReference>
<comment type="caution">
    <text evidence="2">The sequence shown here is derived from an EMBL/GenBank/DDBJ whole genome shotgun (WGS) entry which is preliminary data.</text>
</comment>